<evidence type="ECO:0000313" key="1">
    <source>
        <dbReference type="Proteomes" id="UP000887579"/>
    </source>
</evidence>
<dbReference type="Proteomes" id="UP000887579">
    <property type="component" value="Unplaced"/>
</dbReference>
<accession>A0AC34G5X8</accession>
<proteinExistence type="predicted"/>
<reference evidence="2" key="1">
    <citation type="submission" date="2022-11" db="UniProtKB">
        <authorList>
            <consortium name="WormBaseParasite"/>
        </authorList>
    </citation>
    <scope>IDENTIFICATION</scope>
</reference>
<dbReference type="WBParaSite" id="ES5_v2.g24909.t1">
    <property type="protein sequence ID" value="ES5_v2.g24909.t1"/>
    <property type="gene ID" value="ES5_v2.g24909"/>
</dbReference>
<name>A0AC34G5X8_9BILA</name>
<organism evidence="1 2">
    <name type="scientific">Panagrolaimus sp. ES5</name>
    <dbReference type="NCBI Taxonomy" id="591445"/>
    <lineage>
        <taxon>Eukaryota</taxon>
        <taxon>Metazoa</taxon>
        <taxon>Ecdysozoa</taxon>
        <taxon>Nematoda</taxon>
        <taxon>Chromadorea</taxon>
        <taxon>Rhabditida</taxon>
        <taxon>Tylenchina</taxon>
        <taxon>Panagrolaimomorpha</taxon>
        <taxon>Panagrolaimoidea</taxon>
        <taxon>Panagrolaimidae</taxon>
        <taxon>Panagrolaimus</taxon>
    </lineage>
</organism>
<evidence type="ECO:0000313" key="2">
    <source>
        <dbReference type="WBParaSite" id="ES5_v2.g24909.t1"/>
    </source>
</evidence>
<protein>
    <submittedName>
        <fullName evidence="2">Uncharacterized protein</fullName>
    </submittedName>
</protein>
<sequence length="115" mass="13314">MEIFRKRLRVIFFQAFYQCDHGIWAFHEKTEECFCQAHLYKSQISADRAKIATLSNGETTDFINGSPLPRERDETILYEPQRTPTPRSPSPNKANKHPTPHRSRSYLNNSAAESS</sequence>